<evidence type="ECO:0000259" key="3">
    <source>
        <dbReference type="Pfam" id="PF11800"/>
    </source>
</evidence>
<dbReference type="Proteomes" id="UP000242224">
    <property type="component" value="Unassembled WGS sequence"/>
</dbReference>
<dbReference type="SUPFAM" id="SSF46785">
    <property type="entry name" value="Winged helix' DNA-binding domain"/>
    <property type="match status" value="1"/>
</dbReference>
<evidence type="ECO:0000313" key="5">
    <source>
        <dbReference type="Proteomes" id="UP000242224"/>
    </source>
</evidence>
<proteinExistence type="predicted"/>
<dbReference type="InterPro" id="IPR021760">
    <property type="entry name" value="RepC_C"/>
</dbReference>
<evidence type="ECO:0000313" key="4">
    <source>
        <dbReference type="EMBL" id="OOY10904.1"/>
    </source>
</evidence>
<dbReference type="InterPro" id="IPR047611">
    <property type="entry name" value="RepABC_RepC"/>
</dbReference>
<accession>A0ABX3MHB5</accession>
<keyword evidence="5" id="KW-1185">Reference proteome</keyword>
<dbReference type="NCBIfam" id="NF040974">
    <property type="entry name" value="RepABC_RepC"/>
    <property type="match status" value="1"/>
</dbReference>
<evidence type="ECO:0000256" key="1">
    <source>
        <dbReference type="SAM" id="MobiDB-lite"/>
    </source>
</evidence>
<comment type="caution">
    <text evidence="4">The sequence shown here is derived from an EMBL/GenBank/DDBJ whole genome shotgun (WGS) entry which is preliminary data.</text>
</comment>
<dbReference type="NCBIfam" id="NF010396">
    <property type="entry name" value="PRK13824.1"/>
    <property type="match status" value="1"/>
</dbReference>
<name>A0ABX3MHB5_9RHOB</name>
<evidence type="ECO:0000259" key="2">
    <source>
        <dbReference type="Pfam" id="PF03428"/>
    </source>
</evidence>
<dbReference type="InterPro" id="IPR036388">
    <property type="entry name" value="WH-like_DNA-bd_sf"/>
</dbReference>
<protein>
    <recommendedName>
        <fullName evidence="6">Replication initiation protein RepC</fullName>
    </recommendedName>
</protein>
<dbReference type="RefSeq" id="WP_078575324.1">
    <property type="nucleotide sequence ID" value="NZ_MPZS01000004.1"/>
</dbReference>
<feature type="compositionally biased region" description="Basic and acidic residues" evidence="1">
    <location>
        <begin position="250"/>
        <end position="262"/>
    </location>
</feature>
<dbReference type="InterPro" id="IPR036390">
    <property type="entry name" value="WH_DNA-bd_sf"/>
</dbReference>
<gene>
    <name evidence="4" type="ORF">BMG00_17260</name>
</gene>
<dbReference type="Gene3D" id="1.10.10.10">
    <property type="entry name" value="Winged helix-like DNA-binding domain superfamily/Winged helix DNA-binding domain"/>
    <property type="match status" value="1"/>
</dbReference>
<evidence type="ECO:0008006" key="6">
    <source>
        <dbReference type="Google" id="ProtNLM"/>
    </source>
</evidence>
<dbReference type="Pfam" id="PF11800">
    <property type="entry name" value="RP-C_C"/>
    <property type="match status" value="1"/>
</dbReference>
<dbReference type="Pfam" id="PF03428">
    <property type="entry name" value="RP-C"/>
    <property type="match status" value="1"/>
</dbReference>
<dbReference type="InterPro" id="IPR005090">
    <property type="entry name" value="RepC_N"/>
</dbReference>
<feature type="region of interest" description="Disordered" evidence="1">
    <location>
        <begin position="250"/>
        <end position="274"/>
    </location>
</feature>
<organism evidence="4 5">
    <name type="scientific">Thioclava marina</name>
    <dbReference type="NCBI Taxonomy" id="1915077"/>
    <lineage>
        <taxon>Bacteria</taxon>
        <taxon>Pseudomonadati</taxon>
        <taxon>Pseudomonadota</taxon>
        <taxon>Alphaproteobacteria</taxon>
        <taxon>Rhodobacterales</taxon>
        <taxon>Paracoccaceae</taxon>
        <taxon>Thioclava</taxon>
    </lineage>
</organism>
<feature type="domain" description="Plasmid replication protein C N-terminal" evidence="2">
    <location>
        <begin position="12"/>
        <end position="184"/>
    </location>
</feature>
<feature type="domain" description="Plasmid replication protein C C-terminal" evidence="3">
    <location>
        <begin position="289"/>
        <end position="388"/>
    </location>
</feature>
<dbReference type="EMBL" id="MPZS01000004">
    <property type="protein sequence ID" value="OOY10904.1"/>
    <property type="molecule type" value="Genomic_DNA"/>
</dbReference>
<reference evidence="4 5" key="1">
    <citation type="submission" date="2016-11" db="EMBL/GenBank/DDBJ databases">
        <title>A multilocus sequence analysis scheme for characterization of bacteria in the genus Thioclava.</title>
        <authorList>
            <person name="Liu Y."/>
            <person name="Shao Z."/>
        </authorList>
    </citation>
    <scope>NUCLEOTIDE SEQUENCE [LARGE SCALE GENOMIC DNA]</scope>
    <source>
        <strain evidence="4 5">11.10-0-13</strain>
    </source>
</reference>
<sequence length="395" mass="42987">MQHISTTPFGRRAVDAGLLAHRQMAEISVGEASVDKYAVLSALTQARAAFRVSDRDLAVLSALVSFHQERELAGDDLIVFPSNAALSARTHGMAESTLRRHLRALVTAGLVLRHDSPNGKRYAARDRAGQIRVAFGFDLRPLVLRAAEIFAAAQAAEEAAEALRRLRERAVLFLRDARKLIEFAQESSKPGLDALDDRARLLARSLRRKLDHAEIAEIEDAARLLLDEANALYSHDKTKEMSGNDVISERHIQDSTRFKNESEPSNEMEEGDAVVPCPAPSRPADSAIPLGLVLRAAPDIRDYARDGISDWYQLVATASLVRGMLGISEDGWQEACRIMGDVPAAITVACILQRAEQIGKPGGYLRALSAKAAEGGFSPGPMVMALLRSENARAL</sequence>